<evidence type="ECO:0000313" key="2">
    <source>
        <dbReference type="Proteomes" id="UP000264120"/>
    </source>
</evidence>
<keyword evidence="2" id="KW-1185">Reference proteome</keyword>
<accession>A0A347WFU9</accession>
<reference evidence="1 2" key="1">
    <citation type="submission" date="2017-08" db="EMBL/GenBank/DDBJ databases">
        <title>Complete genome sequence of Gluconacetobacter saccharivorans CV1 isolated from Fermented Vinegar.</title>
        <authorList>
            <person name="Kim S.-Y."/>
        </authorList>
    </citation>
    <scope>NUCLEOTIDE SEQUENCE [LARGE SCALE GENOMIC DNA]</scope>
    <source>
        <strain evidence="1 2">CV1</strain>
    </source>
</reference>
<dbReference type="Proteomes" id="UP000264120">
    <property type="component" value="Chromosome"/>
</dbReference>
<dbReference type="AlphaFoldDB" id="A0A347WFU9"/>
<dbReference type="EMBL" id="CP023036">
    <property type="protein sequence ID" value="AXY23742.1"/>
    <property type="molecule type" value="Genomic_DNA"/>
</dbReference>
<dbReference type="KEGG" id="ksc:CD178_02998"/>
<proteinExistence type="predicted"/>
<organism evidence="1 2">
    <name type="scientific">Komagataeibacter saccharivorans</name>
    <dbReference type="NCBI Taxonomy" id="265959"/>
    <lineage>
        <taxon>Bacteria</taxon>
        <taxon>Pseudomonadati</taxon>
        <taxon>Pseudomonadota</taxon>
        <taxon>Alphaproteobacteria</taxon>
        <taxon>Acetobacterales</taxon>
        <taxon>Acetobacteraceae</taxon>
        <taxon>Komagataeibacter</taxon>
    </lineage>
</organism>
<name>A0A347WFU9_9PROT</name>
<sequence length="93" mass="10638">MPDEADFLQTNPAPENFVDPCYDFLGRRCTFRLGMRNHVGDRSLPPQFVGSRDHSTGMNGRMRSDDLFDLYARNSPTCDLYDVVGTPKHVDFH</sequence>
<gene>
    <name evidence="1" type="ORF">CD178_02998</name>
</gene>
<evidence type="ECO:0000313" key="1">
    <source>
        <dbReference type="EMBL" id="AXY23742.1"/>
    </source>
</evidence>
<protein>
    <submittedName>
        <fullName evidence="1">Uncharacterized protein</fullName>
    </submittedName>
</protein>